<dbReference type="InterPro" id="IPR050166">
    <property type="entry name" value="ABC_transporter_ATP-bind"/>
</dbReference>
<evidence type="ECO:0000256" key="1">
    <source>
        <dbReference type="ARBA" id="ARBA00005417"/>
    </source>
</evidence>
<feature type="domain" description="ABC transporter" evidence="6">
    <location>
        <begin position="6"/>
        <end position="236"/>
    </location>
</feature>
<dbReference type="RefSeq" id="WP_135286654.1">
    <property type="nucleotide sequence ID" value="NZ_SMLL01000007.1"/>
</dbReference>
<dbReference type="CDD" id="cd03293">
    <property type="entry name" value="ABC_NrtD_SsuB_transporters"/>
    <property type="match status" value="1"/>
</dbReference>
<reference evidence="7 8" key="1">
    <citation type="submission" date="2019-03" db="EMBL/GenBank/DDBJ databases">
        <title>Ramlibacter rhizophilus CCTCC AB2015357, whole genome shotgun sequence.</title>
        <authorList>
            <person name="Zhang X."/>
            <person name="Feng G."/>
            <person name="Zhu H."/>
        </authorList>
    </citation>
    <scope>NUCLEOTIDE SEQUENCE [LARGE SCALE GENOMIC DNA]</scope>
    <source>
        <strain evidence="7 8">CCTCC AB2015357</strain>
    </source>
</reference>
<evidence type="ECO:0000256" key="5">
    <source>
        <dbReference type="ARBA" id="ARBA00022840"/>
    </source>
</evidence>
<dbReference type="InterPro" id="IPR027417">
    <property type="entry name" value="P-loop_NTPase"/>
</dbReference>
<keyword evidence="3" id="KW-0472">Membrane</keyword>
<dbReference type="GO" id="GO:0016887">
    <property type="term" value="F:ATP hydrolysis activity"/>
    <property type="evidence" value="ECO:0007669"/>
    <property type="project" value="InterPro"/>
</dbReference>
<dbReference type="Gene3D" id="3.40.50.300">
    <property type="entry name" value="P-loop containing nucleotide triphosphate hydrolases"/>
    <property type="match status" value="1"/>
</dbReference>
<dbReference type="PANTHER" id="PTHR42788:SF13">
    <property type="entry name" value="ALIPHATIC SULFONATES IMPORT ATP-BINDING PROTEIN SSUB"/>
    <property type="match status" value="1"/>
</dbReference>
<sequence>MSASAIQARGVGKVYAGERALTALEEVSLDVKPGEFVSILGPSGCGKSTFLRCIAGLERITGGELEVDGRVVDGPPDHIGMVFQRDALLEWRNIERNILLPVEFARKPVRDYRDRVAGLLALTGLSEFADRYPRELSGGMRQRAAICRALVDDPRLLLMDEPFGALDALTRDQMNVELQRIWLETRNTVVFVTHGIAEAVFLADRVVVFSPRPGRVADIIEVDLPRPRRLGDRETDKFGAYTARIRALFNDMGLIKEPPATAGEVNAA</sequence>
<accession>A0A4Z0BHW1</accession>
<dbReference type="EMBL" id="SMLL01000007">
    <property type="protein sequence ID" value="TFY97488.1"/>
    <property type="molecule type" value="Genomic_DNA"/>
</dbReference>
<keyword evidence="3" id="KW-1003">Cell membrane</keyword>
<evidence type="ECO:0000256" key="4">
    <source>
        <dbReference type="ARBA" id="ARBA00022741"/>
    </source>
</evidence>
<protein>
    <submittedName>
        <fullName evidence="7">ABC transporter ATP-binding protein</fullName>
    </submittedName>
</protein>
<dbReference type="PROSITE" id="PS50893">
    <property type="entry name" value="ABC_TRANSPORTER_2"/>
    <property type="match status" value="1"/>
</dbReference>
<keyword evidence="5 7" id="KW-0067">ATP-binding</keyword>
<comment type="similarity">
    <text evidence="1">Belongs to the ABC transporter superfamily.</text>
</comment>
<dbReference type="Pfam" id="PF00005">
    <property type="entry name" value="ABC_tran"/>
    <property type="match status" value="1"/>
</dbReference>
<dbReference type="OrthoDB" id="8683598at2"/>
<dbReference type="PROSITE" id="PS00211">
    <property type="entry name" value="ABC_TRANSPORTER_1"/>
    <property type="match status" value="1"/>
</dbReference>
<evidence type="ECO:0000313" key="8">
    <source>
        <dbReference type="Proteomes" id="UP000297564"/>
    </source>
</evidence>
<gene>
    <name evidence="7" type="ORF">EZ242_18375</name>
</gene>
<dbReference type="InterPro" id="IPR003439">
    <property type="entry name" value="ABC_transporter-like_ATP-bd"/>
</dbReference>
<proteinExistence type="inferred from homology"/>
<keyword evidence="4" id="KW-0547">Nucleotide-binding</keyword>
<dbReference type="SMART" id="SM00382">
    <property type="entry name" value="AAA"/>
    <property type="match status" value="1"/>
</dbReference>
<evidence type="ECO:0000259" key="6">
    <source>
        <dbReference type="PROSITE" id="PS50893"/>
    </source>
</evidence>
<organism evidence="7 8">
    <name type="scientific">Ramlibacter rhizophilus</name>
    <dbReference type="NCBI Taxonomy" id="1781167"/>
    <lineage>
        <taxon>Bacteria</taxon>
        <taxon>Pseudomonadati</taxon>
        <taxon>Pseudomonadota</taxon>
        <taxon>Betaproteobacteria</taxon>
        <taxon>Burkholderiales</taxon>
        <taxon>Comamonadaceae</taxon>
        <taxon>Ramlibacter</taxon>
    </lineage>
</organism>
<keyword evidence="8" id="KW-1185">Reference proteome</keyword>
<evidence type="ECO:0000313" key="7">
    <source>
        <dbReference type="EMBL" id="TFY97488.1"/>
    </source>
</evidence>
<evidence type="ECO:0000256" key="2">
    <source>
        <dbReference type="ARBA" id="ARBA00022448"/>
    </source>
</evidence>
<dbReference type="Proteomes" id="UP000297564">
    <property type="component" value="Unassembled WGS sequence"/>
</dbReference>
<dbReference type="InterPro" id="IPR017871">
    <property type="entry name" value="ABC_transporter-like_CS"/>
</dbReference>
<dbReference type="AlphaFoldDB" id="A0A4Z0BHW1"/>
<dbReference type="PANTHER" id="PTHR42788">
    <property type="entry name" value="TAURINE IMPORT ATP-BINDING PROTEIN-RELATED"/>
    <property type="match status" value="1"/>
</dbReference>
<dbReference type="SUPFAM" id="SSF52540">
    <property type="entry name" value="P-loop containing nucleoside triphosphate hydrolases"/>
    <property type="match status" value="1"/>
</dbReference>
<keyword evidence="2" id="KW-0813">Transport</keyword>
<comment type="caution">
    <text evidence="7">The sequence shown here is derived from an EMBL/GenBank/DDBJ whole genome shotgun (WGS) entry which is preliminary data.</text>
</comment>
<dbReference type="InterPro" id="IPR003593">
    <property type="entry name" value="AAA+_ATPase"/>
</dbReference>
<name>A0A4Z0BHW1_9BURK</name>
<evidence type="ECO:0000256" key="3">
    <source>
        <dbReference type="ARBA" id="ARBA00022475"/>
    </source>
</evidence>
<dbReference type="GO" id="GO:0005524">
    <property type="term" value="F:ATP binding"/>
    <property type="evidence" value="ECO:0007669"/>
    <property type="project" value="UniProtKB-KW"/>
</dbReference>